<feature type="coiled-coil region" evidence="1">
    <location>
        <begin position="219"/>
        <end position="250"/>
    </location>
</feature>
<keyword evidence="1" id="KW-0175">Coiled coil</keyword>
<dbReference type="Proteomes" id="UP000199071">
    <property type="component" value="Unassembled WGS sequence"/>
</dbReference>
<reference evidence="3 4" key="1">
    <citation type="submission" date="2016-10" db="EMBL/GenBank/DDBJ databases">
        <authorList>
            <person name="de Groot N.N."/>
        </authorList>
    </citation>
    <scope>NUCLEOTIDE SEQUENCE [LARGE SCALE GENOMIC DNA]</scope>
    <source>
        <strain evidence="3 4">ATCC 35022</strain>
    </source>
</reference>
<feature type="transmembrane region" description="Helical" evidence="2">
    <location>
        <begin position="107"/>
        <end position="126"/>
    </location>
</feature>
<evidence type="ECO:0000313" key="4">
    <source>
        <dbReference type="Proteomes" id="UP000199071"/>
    </source>
</evidence>
<feature type="transmembrane region" description="Helical" evidence="2">
    <location>
        <begin position="63"/>
        <end position="87"/>
    </location>
</feature>
<protein>
    <recommendedName>
        <fullName evidence="5">Mll5186 protein</fullName>
    </recommendedName>
</protein>
<organism evidence="3 4">
    <name type="scientific">Bauldia litoralis</name>
    <dbReference type="NCBI Taxonomy" id="665467"/>
    <lineage>
        <taxon>Bacteria</taxon>
        <taxon>Pseudomonadati</taxon>
        <taxon>Pseudomonadota</taxon>
        <taxon>Alphaproteobacteria</taxon>
        <taxon>Hyphomicrobiales</taxon>
        <taxon>Kaistiaceae</taxon>
        <taxon>Bauldia</taxon>
    </lineage>
</organism>
<proteinExistence type="predicted"/>
<evidence type="ECO:0000256" key="1">
    <source>
        <dbReference type="SAM" id="Coils"/>
    </source>
</evidence>
<dbReference type="STRING" id="665467.SAMN02982931_04166"/>
<gene>
    <name evidence="3" type="ORF">SAMN02982931_04166</name>
</gene>
<accession>A0A1G6E688</accession>
<evidence type="ECO:0000313" key="3">
    <source>
        <dbReference type="EMBL" id="SDB52840.1"/>
    </source>
</evidence>
<keyword evidence="4" id="KW-1185">Reference proteome</keyword>
<evidence type="ECO:0008006" key="5">
    <source>
        <dbReference type="Google" id="ProtNLM"/>
    </source>
</evidence>
<feature type="transmembrane region" description="Helical" evidence="2">
    <location>
        <begin position="20"/>
        <end position="51"/>
    </location>
</feature>
<keyword evidence="2" id="KW-1133">Transmembrane helix</keyword>
<evidence type="ECO:0000256" key="2">
    <source>
        <dbReference type="SAM" id="Phobius"/>
    </source>
</evidence>
<name>A0A1G6E688_9HYPH</name>
<dbReference type="EMBL" id="FMXQ01000010">
    <property type="protein sequence ID" value="SDB52840.1"/>
    <property type="molecule type" value="Genomic_DNA"/>
</dbReference>
<dbReference type="AlphaFoldDB" id="A0A1G6E688"/>
<feature type="transmembrane region" description="Helical" evidence="2">
    <location>
        <begin position="256"/>
        <end position="277"/>
    </location>
</feature>
<keyword evidence="2" id="KW-0472">Membrane</keyword>
<dbReference type="RefSeq" id="WP_090879613.1">
    <property type="nucleotide sequence ID" value="NZ_FMXQ01000010.1"/>
</dbReference>
<sequence length="298" mass="30153">MSNTTSVVTPAAGSPVASYFNWSAIFAGAAVALATSVVFVGFGSALGLGLVSPWDNDGAGVTTIGIIAAIWFLASTAFAYYVGGYVAGRMRPPVGDATGGEVEMRDALHGAVIWALGVFVFAWIGISTATSVATGAAQVGSAAVDAAGSVVQSDGAEAVAGYTVDKLTRATPPISASRASEVREQGAQILARAVADGELDADDKTYLAELVASRTALTQEEAEARVDEVYAEAQSAAEAAADAAEEATDAAQNATLVMGFLTATGFLIALVAAWFGATMGGSHRDGNTVSRVFVARRV</sequence>
<dbReference type="OrthoDB" id="7032238at2"/>
<keyword evidence="2" id="KW-0812">Transmembrane</keyword>